<gene>
    <name evidence="1" type="ORF">I7I53_08310</name>
</gene>
<proteinExistence type="predicted"/>
<evidence type="ECO:0000313" key="2">
    <source>
        <dbReference type="Proteomes" id="UP000663419"/>
    </source>
</evidence>
<evidence type="ECO:0000313" key="1">
    <source>
        <dbReference type="EMBL" id="QSS52614.1"/>
    </source>
</evidence>
<name>A0A8A1LJH9_AJEC8</name>
<protein>
    <submittedName>
        <fullName evidence="1">Uncharacterized protein</fullName>
    </submittedName>
</protein>
<accession>A0A8A1LJH9</accession>
<dbReference type="EMBL" id="CP069103">
    <property type="protein sequence ID" value="QSS52614.1"/>
    <property type="molecule type" value="Genomic_DNA"/>
</dbReference>
<dbReference type="VEuPathDB" id="FungiDB:I7I53_08310"/>
<organism evidence="1 2">
    <name type="scientific">Ajellomyces capsulatus (strain H88)</name>
    <name type="common">Darling's disease fungus</name>
    <name type="synonym">Histoplasma capsulatum</name>
    <dbReference type="NCBI Taxonomy" id="544711"/>
    <lineage>
        <taxon>Eukaryota</taxon>
        <taxon>Fungi</taxon>
        <taxon>Dikarya</taxon>
        <taxon>Ascomycota</taxon>
        <taxon>Pezizomycotina</taxon>
        <taxon>Eurotiomycetes</taxon>
        <taxon>Eurotiomycetidae</taxon>
        <taxon>Onygenales</taxon>
        <taxon>Ajellomycetaceae</taxon>
        <taxon>Histoplasma</taxon>
    </lineage>
</organism>
<sequence length="69" mass="8037">MTGEVGCWFSVLSSRIWTMQRVIYASRAAMHHRGQRLPHAFSLVAKIIMIRTNFIDSIRDGKDGWRFNL</sequence>
<dbReference type="Proteomes" id="UP000663419">
    <property type="component" value="Chromosome 2"/>
</dbReference>
<dbReference type="AlphaFoldDB" id="A0A8A1LJH9"/>
<reference evidence="1" key="1">
    <citation type="submission" date="2021-01" db="EMBL/GenBank/DDBJ databases">
        <title>Chromosome-level genome assembly of a human fungal pathogen reveals clustering of transcriptionally co-regulated genes.</title>
        <authorList>
            <person name="Voorhies M."/>
            <person name="Cohen S."/>
            <person name="Shea T.P."/>
            <person name="Petrus S."/>
            <person name="Munoz J.F."/>
            <person name="Poplawski S."/>
            <person name="Goldman W.E."/>
            <person name="Michael T."/>
            <person name="Cuomo C.A."/>
            <person name="Sil A."/>
            <person name="Beyhan S."/>
        </authorList>
    </citation>
    <scope>NUCLEOTIDE SEQUENCE</scope>
    <source>
        <strain evidence="1">H88</strain>
    </source>
</reference>